<accession>A0A6J6E6G0</accession>
<dbReference type="FunFam" id="3.20.20.60:FF:000009">
    <property type="entry name" value="2-methylisocitrate lyase"/>
    <property type="match status" value="1"/>
</dbReference>
<dbReference type="CDD" id="cd00377">
    <property type="entry name" value="ICL_PEPM"/>
    <property type="match status" value="1"/>
</dbReference>
<reference evidence="1" key="1">
    <citation type="submission" date="2020-05" db="EMBL/GenBank/DDBJ databases">
        <authorList>
            <person name="Chiriac C."/>
            <person name="Salcher M."/>
            <person name="Ghai R."/>
            <person name="Kavagutti S V."/>
        </authorList>
    </citation>
    <scope>NUCLEOTIDE SEQUENCE</scope>
</reference>
<dbReference type="PANTHER" id="PTHR42905:SF5">
    <property type="entry name" value="CARBOXYVINYL-CARBOXYPHOSPHONATE PHOSPHORYLMUTASE, CHLOROPLASTIC"/>
    <property type="match status" value="1"/>
</dbReference>
<organism evidence="1">
    <name type="scientific">freshwater metagenome</name>
    <dbReference type="NCBI Taxonomy" id="449393"/>
    <lineage>
        <taxon>unclassified sequences</taxon>
        <taxon>metagenomes</taxon>
        <taxon>ecological metagenomes</taxon>
    </lineage>
</organism>
<dbReference type="EMBL" id="CAEZTD010000125">
    <property type="protein sequence ID" value="CAB4570864.1"/>
    <property type="molecule type" value="Genomic_DNA"/>
</dbReference>
<evidence type="ECO:0000313" key="1">
    <source>
        <dbReference type="EMBL" id="CAB4570864.1"/>
    </source>
</evidence>
<dbReference type="GO" id="GO:0016833">
    <property type="term" value="F:oxo-acid-lyase activity"/>
    <property type="evidence" value="ECO:0007669"/>
    <property type="project" value="UniProtKB-ARBA"/>
</dbReference>
<dbReference type="PANTHER" id="PTHR42905">
    <property type="entry name" value="PHOSPHOENOLPYRUVATE CARBOXYLASE"/>
    <property type="match status" value="1"/>
</dbReference>
<dbReference type="Pfam" id="PF13714">
    <property type="entry name" value="PEP_mutase"/>
    <property type="match status" value="1"/>
</dbReference>
<dbReference type="InterPro" id="IPR015813">
    <property type="entry name" value="Pyrv/PenolPyrv_kinase-like_dom"/>
</dbReference>
<dbReference type="InterPro" id="IPR040442">
    <property type="entry name" value="Pyrv_kinase-like_dom_sf"/>
</dbReference>
<gene>
    <name evidence="1" type="ORF">UFOPK1591_01292</name>
</gene>
<dbReference type="AlphaFoldDB" id="A0A6J6E6G0"/>
<protein>
    <submittedName>
        <fullName evidence="1">Unannotated protein</fullName>
    </submittedName>
</protein>
<dbReference type="SUPFAM" id="SSF51621">
    <property type="entry name" value="Phosphoenolpyruvate/pyruvate domain"/>
    <property type="match status" value="1"/>
</dbReference>
<name>A0A6J6E6G0_9ZZZZ</name>
<dbReference type="Gene3D" id="3.20.20.60">
    <property type="entry name" value="Phosphoenolpyruvate-binding domains"/>
    <property type="match status" value="1"/>
</dbReference>
<sequence length="291" mass="31420">MTSFRASLARAQASKKALTLPGAYDALSARLIQAEGFSAVYLTGAGLANSMLGVPDIGLVTVTELRDHVARVAETVDIPLVVDGDTGFGNAVNTYRTVRLLERAGASAIQLEDQVFPKKCGHFAGKAVISADEMAQKIHAAVDARQNDETVIIARTDARAVSTLEEAFERAELYREAGADVLFVEAPESVEELRTIGARFDVPLVANMVEGGKTPLCTVDELSEMGFSAVLFANAALRVSQRAISEMLKELHTTGSTNGRLDVMATWEERQSMVGKPFFDMLENKYSTKED</sequence>
<proteinExistence type="predicted"/>
<dbReference type="InterPro" id="IPR039556">
    <property type="entry name" value="ICL/PEPM"/>
</dbReference>